<dbReference type="EnsemblPlants" id="Zm00001eb288510_T001">
    <property type="protein sequence ID" value="Zm00001eb288510_P001"/>
    <property type="gene ID" value="Zm00001eb288510"/>
</dbReference>
<name>A0A804Q2Q2_MAIZE</name>
<dbReference type="InParanoid" id="A0A804Q2Q2"/>
<feature type="compositionally biased region" description="Basic and acidic residues" evidence="1">
    <location>
        <begin position="66"/>
        <end position="84"/>
    </location>
</feature>
<reference evidence="3" key="1">
    <citation type="journal article" date="2009" name="Science">
        <title>The B73 maize genome: complexity, diversity, and dynamics.</title>
        <authorList>
            <person name="Schnable P.S."/>
            <person name="Ware D."/>
            <person name="Fulton R.S."/>
            <person name="Stein J.C."/>
            <person name="Wei F."/>
            <person name="Pasternak S."/>
            <person name="Liang C."/>
            <person name="Zhang J."/>
            <person name="Fulton L."/>
            <person name="Graves T.A."/>
            <person name="Minx P."/>
            <person name="Reily A.D."/>
            <person name="Courtney L."/>
            <person name="Kruchowski S.S."/>
            <person name="Tomlinson C."/>
            <person name="Strong C."/>
            <person name="Delehaunty K."/>
            <person name="Fronick C."/>
            <person name="Courtney B."/>
            <person name="Rock S.M."/>
            <person name="Belter E."/>
            <person name="Du F."/>
            <person name="Kim K."/>
            <person name="Abbott R.M."/>
            <person name="Cotton M."/>
            <person name="Levy A."/>
            <person name="Marchetto P."/>
            <person name="Ochoa K."/>
            <person name="Jackson S.M."/>
            <person name="Gillam B."/>
            <person name="Chen W."/>
            <person name="Yan L."/>
            <person name="Higginbotham J."/>
            <person name="Cardenas M."/>
            <person name="Waligorski J."/>
            <person name="Applebaum E."/>
            <person name="Phelps L."/>
            <person name="Falcone J."/>
            <person name="Kanchi K."/>
            <person name="Thane T."/>
            <person name="Scimone A."/>
            <person name="Thane N."/>
            <person name="Henke J."/>
            <person name="Wang T."/>
            <person name="Ruppert J."/>
            <person name="Shah N."/>
            <person name="Rotter K."/>
            <person name="Hodges J."/>
            <person name="Ingenthron E."/>
            <person name="Cordes M."/>
            <person name="Kohlberg S."/>
            <person name="Sgro J."/>
            <person name="Delgado B."/>
            <person name="Mead K."/>
            <person name="Chinwalla A."/>
            <person name="Leonard S."/>
            <person name="Crouse K."/>
            <person name="Collura K."/>
            <person name="Kudrna D."/>
            <person name="Currie J."/>
            <person name="He R."/>
            <person name="Angelova A."/>
            <person name="Rajasekar S."/>
            <person name="Mueller T."/>
            <person name="Lomeli R."/>
            <person name="Scara G."/>
            <person name="Ko A."/>
            <person name="Delaney K."/>
            <person name="Wissotski M."/>
            <person name="Lopez G."/>
            <person name="Campos D."/>
            <person name="Braidotti M."/>
            <person name="Ashley E."/>
            <person name="Golser W."/>
            <person name="Kim H."/>
            <person name="Lee S."/>
            <person name="Lin J."/>
            <person name="Dujmic Z."/>
            <person name="Kim W."/>
            <person name="Talag J."/>
            <person name="Zuccolo A."/>
            <person name="Fan C."/>
            <person name="Sebastian A."/>
            <person name="Kramer M."/>
            <person name="Spiegel L."/>
            <person name="Nascimento L."/>
            <person name="Zutavern T."/>
            <person name="Miller B."/>
            <person name="Ambroise C."/>
            <person name="Muller S."/>
            <person name="Spooner W."/>
            <person name="Narechania A."/>
            <person name="Ren L."/>
            <person name="Wei S."/>
            <person name="Kumari S."/>
            <person name="Faga B."/>
            <person name="Levy M.J."/>
            <person name="McMahan L."/>
            <person name="Van Buren P."/>
            <person name="Vaughn M.W."/>
            <person name="Ying K."/>
            <person name="Yeh C.-T."/>
            <person name="Emrich S.J."/>
            <person name="Jia Y."/>
            <person name="Kalyanaraman A."/>
            <person name="Hsia A.-P."/>
            <person name="Barbazuk W.B."/>
            <person name="Baucom R.S."/>
            <person name="Brutnell T.P."/>
            <person name="Carpita N.C."/>
            <person name="Chaparro C."/>
            <person name="Chia J.-M."/>
            <person name="Deragon J.-M."/>
            <person name="Estill J.C."/>
            <person name="Fu Y."/>
            <person name="Jeddeloh J.A."/>
            <person name="Han Y."/>
            <person name="Lee H."/>
            <person name="Li P."/>
            <person name="Lisch D.R."/>
            <person name="Liu S."/>
            <person name="Liu Z."/>
            <person name="Nagel D.H."/>
            <person name="McCann M.C."/>
            <person name="SanMiguel P."/>
            <person name="Myers A.M."/>
            <person name="Nettleton D."/>
            <person name="Nguyen J."/>
            <person name="Penning B.W."/>
            <person name="Ponnala L."/>
            <person name="Schneider K.L."/>
            <person name="Schwartz D.C."/>
            <person name="Sharma A."/>
            <person name="Soderlund C."/>
            <person name="Springer N.M."/>
            <person name="Sun Q."/>
            <person name="Wang H."/>
            <person name="Waterman M."/>
            <person name="Westerman R."/>
            <person name="Wolfgruber T.K."/>
            <person name="Yang L."/>
            <person name="Yu Y."/>
            <person name="Zhang L."/>
            <person name="Zhou S."/>
            <person name="Zhu Q."/>
            <person name="Bennetzen J.L."/>
            <person name="Dawe R.K."/>
            <person name="Jiang J."/>
            <person name="Jiang N."/>
            <person name="Presting G.G."/>
            <person name="Wessler S.R."/>
            <person name="Aluru S."/>
            <person name="Martienssen R.A."/>
            <person name="Clifton S.W."/>
            <person name="McCombie W.R."/>
            <person name="Wing R.A."/>
            <person name="Wilson R.K."/>
        </authorList>
    </citation>
    <scope>NUCLEOTIDE SEQUENCE [LARGE SCALE GENOMIC DNA]</scope>
    <source>
        <strain evidence="3">cv. B73</strain>
    </source>
</reference>
<evidence type="ECO:0000256" key="1">
    <source>
        <dbReference type="SAM" id="MobiDB-lite"/>
    </source>
</evidence>
<evidence type="ECO:0000313" key="2">
    <source>
        <dbReference type="EnsemblPlants" id="Zm00001eb288510_P001"/>
    </source>
</evidence>
<protein>
    <submittedName>
        <fullName evidence="2">Uncharacterized protein</fullName>
    </submittedName>
</protein>
<sequence length="109" mass="12292">MRAMPACQTPVILLPPLWPRQARAPWPPLLSCPRTRTARATARRSLALAVCTHASARSTPAPAPRFARESREERPTRDRCDGGARRGSRSSRAYLRLHFRARGERRRGP</sequence>
<feature type="compositionally biased region" description="Basic residues" evidence="1">
    <location>
        <begin position="95"/>
        <end position="109"/>
    </location>
</feature>
<proteinExistence type="predicted"/>
<dbReference type="Proteomes" id="UP000007305">
    <property type="component" value="Chromosome 6"/>
</dbReference>
<keyword evidence="3" id="KW-1185">Reference proteome</keyword>
<organism evidence="2 3">
    <name type="scientific">Zea mays</name>
    <name type="common">Maize</name>
    <dbReference type="NCBI Taxonomy" id="4577"/>
    <lineage>
        <taxon>Eukaryota</taxon>
        <taxon>Viridiplantae</taxon>
        <taxon>Streptophyta</taxon>
        <taxon>Embryophyta</taxon>
        <taxon>Tracheophyta</taxon>
        <taxon>Spermatophyta</taxon>
        <taxon>Magnoliopsida</taxon>
        <taxon>Liliopsida</taxon>
        <taxon>Poales</taxon>
        <taxon>Poaceae</taxon>
        <taxon>PACMAD clade</taxon>
        <taxon>Panicoideae</taxon>
        <taxon>Andropogonodae</taxon>
        <taxon>Andropogoneae</taxon>
        <taxon>Tripsacinae</taxon>
        <taxon>Zea</taxon>
    </lineage>
</organism>
<dbReference type="AlphaFoldDB" id="A0A804Q2Q2"/>
<reference evidence="2" key="3">
    <citation type="submission" date="2021-05" db="UniProtKB">
        <authorList>
            <consortium name="EnsemblPlants"/>
        </authorList>
    </citation>
    <scope>IDENTIFICATION</scope>
    <source>
        <strain evidence="2">cv. B73</strain>
    </source>
</reference>
<evidence type="ECO:0000313" key="3">
    <source>
        <dbReference type="Proteomes" id="UP000007305"/>
    </source>
</evidence>
<accession>A0A804Q2Q2</accession>
<feature type="region of interest" description="Disordered" evidence="1">
    <location>
        <begin position="57"/>
        <end position="109"/>
    </location>
</feature>
<dbReference type="Gramene" id="Zm00001eb288510_T001">
    <property type="protein sequence ID" value="Zm00001eb288510_P001"/>
    <property type="gene ID" value="Zm00001eb288510"/>
</dbReference>
<reference evidence="2" key="2">
    <citation type="submission" date="2019-07" db="EMBL/GenBank/DDBJ databases">
        <authorList>
            <person name="Seetharam A."/>
            <person name="Woodhouse M."/>
            <person name="Cannon E."/>
        </authorList>
    </citation>
    <scope>NUCLEOTIDE SEQUENCE [LARGE SCALE GENOMIC DNA]</scope>
    <source>
        <strain evidence="2">cv. B73</strain>
    </source>
</reference>